<gene>
    <name evidence="7" type="ORF">HMPREF1476_01337</name>
</gene>
<dbReference type="AlphaFoldDB" id="S3BF53"/>
<feature type="domain" description="FMN-binding" evidence="6">
    <location>
        <begin position="34"/>
        <end position="108"/>
    </location>
</feature>
<evidence type="ECO:0000259" key="6">
    <source>
        <dbReference type="SMART" id="SM00900"/>
    </source>
</evidence>
<comment type="cofactor">
    <cofactor evidence="5">
        <name>FAD</name>
        <dbReference type="ChEBI" id="CHEBI:57692"/>
    </cofactor>
    <text evidence="5">Binds 1 FAD per subunit.</text>
</comment>
<dbReference type="GO" id="GO:0016020">
    <property type="term" value="C:membrane"/>
    <property type="evidence" value="ECO:0007669"/>
    <property type="project" value="InterPro"/>
</dbReference>
<dbReference type="InterPro" id="IPR010960">
    <property type="entry name" value="Flavocytochrome_c"/>
</dbReference>
<dbReference type="STRING" id="1203554.HMPREF1476_01337"/>
<comment type="catalytic activity">
    <reaction evidence="5">
        <text>dihydrourocanate + A = urocanate + AH2</text>
        <dbReference type="Rhea" id="RHEA:36059"/>
        <dbReference type="ChEBI" id="CHEBI:13193"/>
        <dbReference type="ChEBI" id="CHEBI:17499"/>
        <dbReference type="ChEBI" id="CHEBI:27247"/>
        <dbReference type="ChEBI" id="CHEBI:72991"/>
        <dbReference type="EC" id="1.3.99.33"/>
    </reaction>
</comment>
<feature type="domain" description="FMN-binding" evidence="6">
    <location>
        <begin position="127"/>
        <end position="203"/>
    </location>
</feature>
<comment type="similarity">
    <text evidence="1 5">Belongs to the FAD-dependent oxidoreductase 2 family. FRD/SDH subfamily.</text>
</comment>
<protein>
    <recommendedName>
        <fullName evidence="5">Urocanate reductase</fullName>
        <ecNumber evidence="5">1.3.99.33</ecNumber>
    </recommendedName>
</protein>
<dbReference type="Pfam" id="PF04205">
    <property type="entry name" value="FMN_bind"/>
    <property type="match status" value="2"/>
</dbReference>
<dbReference type="Gene3D" id="3.90.1010.20">
    <property type="match status" value="2"/>
</dbReference>
<evidence type="ECO:0000256" key="2">
    <source>
        <dbReference type="ARBA" id="ARBA00022630"/>
    </source>
</evidence>
<keyword evidence="5" id="KW-0732">Signal</keyword>
<keyword evidence="8" id="KW-1185">Reference proteome</keyword>
<evidence type="ECO:0000313" key="7">
    <source>
        <dbReference type="EMBL" id="EPD99066.1"/>
    </source>
</evidence>
<evidence type="ECO:0000256" key="4">
    <source>
        <dbReference type="ARBA" id="ARBA00023002"/>
    </source>
</evidence>
<dbReference type="Proteomes" id="UP000014400">
    <property type="component" value="Unassembled WGS sequence"/>
</dbReference>
<dbReference type="RefSeq" id="WP_016474565.1">
    <property type="nucleotide sequence ID" value="NZ_KE150480.1"/>
</dbReference>
<dbReference type="EC" id="1.3.99.33" evidence="5"/>
<proteinExistence type="inferred from homology"/>
<dbReference type="GO" id="GO:0010181">
    <property type="term" value="F:FMN binding"/>
    <property type="evidence" value="ECO:0007669"/>
    <property type="project" value="InterPro"/>
</dbReference>
<dbReference type="HOGENOM" id="CLU_011398_4_0_4"/>
<comment type="cofactor">
    <cofactor evidence="5">
        <name>FMN</name>
        <dbReference type="ChEBI" id="CHEBI:58210"/>
    </cofactor>
    <text evidence="5">Binds 1 or 2 FMN covalently per subunit.</text>
</comment>
<dbReference type="Pfam" id="PF00890">
    <property type="entry name" value="FAD_binding_2"/>
    <property type="match status" value="2"/>
</dbReference>
<dbReference type="InterPro" id="IPR027477">
    <property type="entry name" value="Succ_DH/fumarate_Rdtase_cat_sf"/>
</dbReference>
<dbReference type="InterPro" id="IPR003953">
    <property type="entry name" value="FAD-dep_OxRdtase_2_FAD-bd"/>
</dbReference>
<dbReference type="EMBL" id="ATCF01000018">
    <property type="protein sequence ID" value="EPD99066.1"/>
    <property type="molecule type" value="Genomic_DNA"/>
</dbReference>
<dbReference type="SUPFAM" id="SSF51905">
    <property type="entry name" value="FAD/NAD(P)-binding domain"/>
    <property type="match status" value="1"/>
</dbReference>
<dbReference type="SUPFAM" id="SSF56425">
    <property type="entry name" value="Succinate dehydrogenase/fumarate reductase flavoprotein, catalytic domain"/>
    <property type="match status" value="1"/>
</dbReference>
<dbReference type="GO" id="GO:0016491">
    <property type="term" value="F:oxidoreductase activity"/>
    <property type="evidence" value="ECO:0007669"/>
    <property type="project" value="UniProtKB-KW"/>
</dbReference>
<keyword evidence="4 5" id="KW-0560">Oxidoreductase</keyword>
<comment type="caution">
    <text evidence="7">The sequence shown here is derived from an EMBL/GenBank/DDBJ whole genome shotgun (WGS) entry which is preliminary data.</text>
</comment>
<dbReference type="PANTHER" id="PTHR43400">
    <property type="entry name" value="FUMARATE REDUCTASE"/>
    <property type="match status" value="1"/>
</dbReference>
<reference evidence="7 8" key="1">
    <citation type="submission" date="2013-04" db="EMBL/GenBank/DDBJ databases">
        <title>The Genome Sequence of Sutterella wadsworthensis HGA0223.</title>
        <authorList>
            <consortium name="The Broad Institute Genomics Platform"/>
            <person name="Earl A."/>
            <person name="Ward D."/>
            <person name="Feldgarden M."/>
            <person name="Gevers D."/>
            <person name="Schmidt T.M."/>
            <person name="Dover J."/>
            <person name="Dai D."/>
            <person name="Walker B."/>
            <person name="Young S."/>
            <person name="Zeng Q."/>
            <person name="Gargeya S."/>
            <person name="Fitzgerald M."/>
            <person name="Haas B."/>
            <person name="Abouelleil A."/>
            <person name="Allen A.W."/>
            <person name="Alvarado L."/>
            <person name="Arachchi H.M."/>
            <person name="Berlin A.M."/>
            <person name="Chapman S.B."/>
            <person name="Gainer-Dewar J."/>
            <person name="Goldberg J."/>
            <person name="Griggs A."/>
            <person name="Gujja S."/>
            <person name="Hansen M."/>
            <person name="Howarth C."/>
            <person name="Imamovic A."/>
            <person name="Ireland A."/>
            <person name="Larimer J."/>
            <person name="McCowan C."/>
            <person name="Murphy C."/>
            <person name="Pearson M."/>
            <person name="Poon T.W."/>
            <person name="Priest M."/>
            <person name="Roberts A."/>
            <person name="Saif S."/>
            <person name="Shea T."/>
            <person name="Sisk P."/>
            <person name="Sykes S."/>
            <person name="Wortman J."/>
            <person name="Nusbaum C."/>
            <person name="Birren B."/>
        </authorList>
    </citation>
    <scope>NUCLEOTIDE SEQUENCE [LARGE SCALE GENOMIC DNA]</scope>
    <source>
        <strain evidence="7 8">HGA0223</strain>
    </source>
</reference>
<evidence type="ECO:0000256" key="1">
    <source>
        <dbReference type="ARBA" id="ARBA00008040"/>
    </source>
</evidence>
<organism evidence="7 8">
    <name type="scientific">Sutterella wadsworthensis HGA0223</name>
    <dbReference type="NCBI Taxonomy" id="1203554"/>
    <lineage>
        <taxon>Bacteria</taxon>
        <taxon>Pseudomonadati</taxon>
        <taxon>Pseudomonadota</taxon>
        <taxon>Betaproteobacteria</taxon>
        <taxon>Burkholderiales</taxon>
        <taxon>Sutterellaceae</taxon>
        <taxon>Sutterella</taxon>
    </lineage>
</organism>
<dbReference type="PANTHER" id="PTHR43400:SF7">
    <property type="entry name" value="FAD-DEPENDENT OXIDOREDUCTASE 2 FAD BINDING DOMAIN-CONTAINING PROTEIN"/>
    <property type="match status" value="1"/>
</dbReference>
<feature type="signal peptide" evidence="5">
    <location>
        <begin position="1"/>
        <end position="22"/>
    </location>
</feature>
<dbReference type="SMART" id="SM00900">
    <property type="entry name" value="FMN_bind"/>
    <property type="match status" value="2"/>
</dbReference>
<dbReference type="InterPro" id="IPR007329">
    <property type="entry name" value="FMN-bd"/>
</dbReference>
<dbReference type="NCBIfam" id="TIGR01813">
    <property type="entry name" value="flavo_cyto_c"/>
    <property type="match status" value="1"/>
</dbReference>
<dbReference type="eggNOG" id="COG1053">
    <property type="taxonomic scope" value="Bacteria"/>
</dbReference>
<keyword evidence="2 5" id="KW-0285">Flavoprotein</keyword>
<dbReference type="Gene3D" id="3.90.700.10">
    <property type="entry name" value="Succinate dehydrogenase/fumarate reductase flavoprotein, catalytic domain"/>
    <property type="match status" value="1"/>
</dbReference>
<dbReference type="InterPro" id="IPR036188">
    <property type="entry name" value="FAD/NAD-bd_sf"/>
</dbReference>
<dbReference type="eggNOG" id="COG3976">
    <property type="taxonomic scope" value="Bacteria"/>
</dbReference>
<keyword evidence="3 5" id="KW-0274">FAD</keyword>
<evidence type="ECO:0000256" key="3">
    <source>
        <dbReference type="ARBA" id="ARBA00022827"/>
    </source>
</evidence>
<accession>S3BF53</accession>
<dbReference type="Gene3D" id="3.50.50.60">
    <property type="entry name" value="FAD/NAD(P)-binding domain"/>
    <property type="match status" value="2"/>
</dbReference>
<dbReference type="InterPro" id="IPR050315">
    <property type="entry name" value="FAD-oxidoreductase_2"/>
</dbReference>
<evidence type="ECO:0000313" key="8">
    <source>
        <dbReference type="Proteomes" id="UP000014400"/>
    </source>
</evidence>
<evidence type="ECO:0000256" key="5">
    <source>
        <dbReference type="RuleBase" id="RU366062"/>
    </source>
</evidence>
<dbReference type="PATRIC" id="fig|1203554.3.peg.1398"/>
<sequence>MMKHSVFCLAVTMALASMSVQAYTAGTYEAETSGLNGPIKVQVTVTADAITAVKVLAQRETDGIGSKAIESMPAAFVKANGTNVDTVSGATVTSDALKLAVGAALAKARGEATDKVEFKPGTYKARAYGNNDYLNVEVTVDKDRITSIKVPGHHETIFMGEMAIEKLTDEILRYQTLNVDAVAGATVTSAAFKKAVADALLQSGVNLAALQTPIPPQGKRSSGTTEEDYDLVIVGSGGAGLSAAVTATENAKRKVIVLEKMPVIGGNTLRCASAYNAADPERQKALPMTNTLKEAVQKAISEKPVSPEHAKLMADVKAKYDAYLASGSTTLFDCPEWHALQTYNGGDKVGLIPVIRTYADNALDTLHWMEAHGTPVLNRVSQGAGALWQRTHQVDAPAGTGLVKPLYDAAIKQGAKIVTGMKAEKLIVKDGKVVGVSATDTLGNEYNFMSTYGVILATGGYSQNKELRQRSSPVLTPDMVSTNQPGATGDGIIMATKIGAATTGMNYVQVYPLATPGTGALQGRARKMSGLDDVIDVNAQGLRFVKEDARRDEFVAAIKKQPGGMCWDINDSSIVQPVNSFAENVETLVKLGRIYKADTLADLAKQLGMPPANLEKTVAEFNAMVDAKEDTQFGRKLFDRKIEKAPFYATPRAPSIHHTMGGLLINPKAQVLDINGRVIPGLYAAGEVTGGIHGSNRLGGNATADVLTFGRIAAKTALDLQ</sequence>
<name>S3BF53_9BURK</name>
<feature type="chain" id="PRO_5022262343" description="Urocanate reductase" evidence="5">
    <location>
        <begin position="23"/>
        <end position="721"/>
    </location>
</feature>